<sequence>MDKLQTGGNDFCKNEFMTAVRIHTPAEMIAVVLDPAMLDTSLWRGPLQFHLGGHLYIDFTTPAKHEENFSFLLDRINA</sequence>
<evidence type="ECO:0000313" key="2">
    <source>
        <dbReference type="Proteomes" id="UP000241890"/>
    </source>
</evidence>
<dbReference type="Proteomes" id="UP000241890">
    <property type="component" value="Unassembled WGS sequence"/>
</dbReference>
<dbReference type="EMBL" id="BEYU01001783">
    <property type="protein sequence ID" value="GBG16282.1"/>
    <property type="molecule type" value="Genomic_DNA"/>
</dbReference>
<keyword evidence="2" id="KW-1185">Reference proteome</keyword>
<evidence type="ECO:0000313" key="1">
    <source>
        <dbReference type="EMBL" id="GBG16282.1"/>
    </source>
</evidence>
<comment type="caution">
    <text evidence="1">The sequence shown here is derived from an EMBL/GenBank/DDBJ whole genome shotgun (WGS) entry which is preliminary data.</text>
</comment>
<dbReference type="InParanoid" id="A0A2R5FDA5"/>
<protein>
    <submittedName>
        <fullName evidence="1">Uncharacterized protein</fullName>
    </submittedName>
</protein>
<dbReference type="AlphaFoldDB" id="A0A2R5FDA5"/>
<accession>A0A2R5FDA5</accession>
<reference evidence="1 2" key="1">
    <citation type="submission" date="2017-12" db="EMBL/GenBank/DDBJ databases">
        <title>Sequencing, de novo assembly and annotation of complete genome of a new Thraustochytrid species, strain FCC1311.</title>
        <authorList>
            <person name="Sedici K."/>
            <person name="Godart F."/>
            <person name="Aiese Cigliano R."/>
            <person name="Sanseverino W."/>
            <person name="Barakat M."/>
            <person name="Ortet P."/>
            <person name="Marechal E."/>
            <person name="Cagnac O."/>
            <person name="Amato A."/>
        </authorList>
    </citation>
    <scope>NUCLEOTIDE SEQUENCE [LARGE SCALE GENOMIC DNA]</scope>
</reference>
<organism evidence="1 2">
    <name type="scientific">Hondaea fermentalgiana</name>
    <dbReference type="NCBI Taxonomy" id="2315210"/>
    <lineage>
        <taxon>Eukaryota</taxon>
        <taxon>Sar</taxon>
        <taxon>Stramenopiles</taxon>
        <taxon>Bigyra</taxon>
        <taxon>Labyrinthulomycetes</taxon>
        <taxon>Thraustochytrida</taxon>
        <taxon>Thraustochytriidae</taxon>
        <taxon>Hondaea</taxon>
    </lineage>
</organism>
<name>A0A2R5FDA5_9STRA</name>
<gene>
    <name evidence="1" type="ORF">FCC1311_117572</name>
</gene>
<proteinExistence type="predicted"/>